<proteinExistence type="predicted"/>
<evidence type="ECO:0000256" key="4">
    <source>
        <dbReference type="PROSITE-ProRule" id="PRU00335"/>
    </source>
</evidence>
<dbReference type="InterPro" id="IPR009057">
    <property type="entry name" value="Homeodomain-like_sf"/>
</dbReference>
<evidence type="ECO:0000256" key="3">
    <source>
        <dbReference type="ARBA" id="ARBA00023163"/>
    </source>
</evidence>
<dbReference type="InterPro" id="IPR050109">
    <property type="entry name" value="HTH-type_TetR-like_transc_reg"/>
</dbReference>
<reference evidence="7" key="1">
    <citation type="submission" date="2022-06" db="EMBL/GenBank/DDBJ databases">
        <title>Physiological and biochemical characterization and genomic elucidation of a strain of the genus Ensifer adhaerens M8 that combines arsenic oxidation and chromium reduction.</title>
        <authorList>
            <person name="Li X."/>
            <person name="Yu c."/>
        </authorList>
    </citation>
    <scope>NUCLEOTIDE SEQUENCE</scope>
    <source>
        <strain evidence="7">M8</strain>
        <plasmid evidence="7">pB</plasmid>
    </source>
</reference>
<dbReference type="InterPro" id="IPR036271">
    <property type="entry name" value="Tet_transcr_reg_TetR-rel_C_sf"/>
</dbReference>
<dbReference type="SUPFAM" id="SSF46689">
    <property type="entry name" value="Homeodomain-like"/>
    <property type="match status" value="1"/>
</dbReference>
<organism evidence="7 8">
    <name type="scientific">Ensifer adhaerens</name>
    <name type="common">Sinorhizobium morelense</name>
    <dbReference type="NCBI Taxonomy" id="106592"/>
    <lineage>
        <taxon>Bacteria</taxon>
        <taxon>Pseudomonadati</taxon>
        <taxon>Pseudomonadota</taxon>
        <taxon>Alphaproteobacteria</taxon>
        <taxon>Hyphomicrobiales</taxon>
        <taxon>Rhizobiaceae</taxon>
        <taxon>Sinorhizobium/Ensifer group</taxon>
        <taxon>Ensifer</taxon>
    </lineage>
</organism>
<dbReference type="EMBL" id="CP098809">
    <property type="protein sequence ID" value="USJ27728.1"/>
    <property type="molecule type" value="Genomic_DNA"/>
</dbReference>
<dbReference type="PANTHER" id="PTHR30055">
    <property type="entry name" value="HTH-TYPE TRANSCRIPTIONAL REGULATOR RUTR"/>
    <property type="match status" value="1"/>
</dbReference>
<evidence type="ECO:0000313" key="8">
    <source>
        <dbReference type="Proteomes" id="UP001055460"/>
    </source>
</evidence>
<evidence type="ECO:0000256" key="5">
    <source>
        <dbReference type="SAM" id="MobiDB-lite"/>
    </source>
</evidence>
<keyword evidence="3" id="KW-0804">Transcription</keyword>
<dbReference type="GO" id="GO:0000976">
    <property type="term" value="F:transcription cis-regulatory region binding"/>
    <property type="evidence" value="ECO:0007669"/>
    <property type="project" value="TreeGrafter"/>
</dbReference>
<gene>
    <name evidence="7" type="ORF">NE863_27880</name>
</gene>
<dbReference type="Pfam" id="PF17935">
    <property type="entry name" value="TetR_C_27"/>
    <property type="match status" value="1"/>
</dbReference>
<keyword evidence="1" id="KW-0805">Transcription regulation</keyword>
<feature type="region of interest" description="Disordered" evidence="5">
    <location>
        <begin position="1"/>
        <end position="40"/>
    </location>
</feature>
<evidence type="ECO:0000256" key="1">
    <source>
        <dbReference type="ARBA" id="ARBA00023015"/>
    </source>
</evidence>
<feature type="DNA-binding region" description="H-T-H motif" evidence="4">
    <location>
        <begin position="76"/>
        <end position="95"/>
    </location>
</feature>
<dbReference type="GO" id="GO:0003700">
    <property type="term" value="F:DNA-binding transcription factor activity"/>
    <property type="evidence" value="ECO:0007669"/>
    <property type="project" value="TreeGrafter"/>
</dbReference>
<dbReference type="Gene3D" id="1.10.357.10">
    <property type="entry name" value="Tetracycline Repressor, domain 2"/>
    <property type="match status" value="1"/>
</dbReference>
<keyword evidence="7" id="KW-0614">Plasmid</keyword>
<geneLocation type="plasmid" evidence="7 8">
    <name>pB</name>
</geneLocation>
<accession>A0A9Q9DDH1</accession>
<dbReference type="Pfam" id="PF00440">
    <property type="entry name" value="TetR_N"/>
    <property type="match status" value="1"/>
</dbReference>
<feature type="domain" description="HTH tetR-type" evidence="6">
    <location>
        <begin position="53"/>
        <end position="113"/>
    </location>
</feature>
<dbReference type="AlphaFoldDB" id="A0A9Q9DDH1"/>
<dbReference type="RefSeq" id="WP_252161259.1">
    <property type="nucleotide sequence ID" value="NZ_CP098809.1"/>
</dbReference>
<keyword evidence="2 4" id="KW-0238">DNA-binding</keyword>
<dbReference type="InterPro" id="IPR041478">
    <property type="entry name" value="TetR_C_27"/>
</dbReference>
<evidence type="ECO:0000259" key="6">
    <source>
        <dbReference type="PROSITE" id="PS50977"/>
    </source>
</evidence>
<sequence>MSSLCTRLADPEKEKDSGSASMVRKAHWASRGPKPNSQEFEVYSTDSDGVVLARWRKLILDVAEEHIRRIGHRKTTVADIAFNLGASRASVYRFFPTRAAINQSVCARIANRTLDDAREISQGSAPASIRLAEMFAALHQHTQLQLVEERHSHELFVAATDGKWEVAKWYFDEMTRIFEATIREGLEAGELKGGDAGNAARCVMVALIPFVHPRLIEERIAKGGDLKSELEAQTHFVLRALAKVPR</sequence>
<dbReference type="SUPFAM" id="SSF48498">
    <property type="entry name" value="Tetracyclin repressor-like, C-terminal domain"/>
    <property type="match status" value="1"/>
</dbReference>
<protein>
    <submittedName>
        <fullName evidence="7">TetR/AcrR family transcriptional regulator</fullName>
    </submittedName>
</protein>
<evidence type="ECO:0000256" key="2">
    <source>
        <dbReference type="ARBA" id="ARBA00023125"/>
    </source>
</evidence>
<dbReference type="Proteomes" id="UP001055460">
    <property type="component" value="Plasmid pB"/>
</dbReference>
<name>A0A9Q9DDH1_ENSAD</name>
<evidence type="ECO:0000313" key="7">
    <source>
        <dbReference type="EMBL" id="USJ27728.1"/>
    </source>
</evidence>
<dbReference type="InterPro" id="IPR001647">
    <property type="entry name" value="HTH_TetR"/>
</dbReference>
<dbReference type="PROSITE" id="PS50977">
    <property type="entry name" value="HTH_TETR_2"/>
    <property type="match status" value="1"/>
</dbReference>
<dbReference type="PANTHER" id="PTHR30055:SF151">
    <property type="entry name" value="TRANSCRIPTIONAL REGULATORY PROTEIN"/>
    <property type="match status" value="1"/>
</dbReference>